<accession>A0AAW1U5H8</accession>
<dbReference type="EMBL" id="JARQZJ010000032">
    <property type="protein sequence ID" value="KAK9875131.1"/>
    <property type="molecule type" value="Genomic_DNA"/>
</dbReference>
<evidence type="ECO:0000313" key="2">
    <source>
        <dbReference type="Proteomes" id="UP001431783"/>
    </source>
</evidence>
<comment type="caution">
    <text evidence="1">The sequence shown here is derived from an EMBL/GenBank/DDBJ whole genome shotgun (WGS) entry which is preliminary data.</text>
</comment>
<organism evidence="1 2">
    <name type="scientific">Henosepilachna vigintioctopunctata</name>
    <dbReference type="NCBI Taxonomy" id="420089"/>
    <lineage>
        <taxon>Eukaryota</taxon>
        <taxon>Metazoa</taxon>
        <taxon>Ecdysozoa</taxon>
        <taxon>Arthropoda</taxon>
        <taxon>Hexapoda</taxon>
        <taxon>Insecta</taxon>
        <taxon>Pterygota</taxon>
        <taxon>Neoptera</taxon>
        <taxon>Endopterygota</taxon>
        <taxon>Coleoptera</taxon>
        <taxon>Polyphaga</taxon>
        <taxon>Cucujiformia</taxon>
        <taxon>Coccinelloidea</taxon>
        <taxon>Coccinellidae</taxon>
        <taxon>Epilachninae</taxon>
        <taxon>Epilachnini</taxon>
        <taxon>Henosepilachna</taxon>
    </lineage>
</organism>
<dbReference type="AlphaFoldDB" id="A0AAW1U5H8"/>
<protein>
    <submittedName>
        <fullName evidence="1">Uncharacterized protein</fullName>
    </submittedName>
</protein>
<evidence type="ECO:0000313" key="1">
    <source>
        <dbReference type="EMBL" id="KAK9875131.1"/>
    </source>
</evidence>
<name>A0AAW1U5H8_9CUCU</name>
<gene>
    <name evidence="1" type="ORF">WA026_005924</name>
</gene>
<reference evidence="1 2" key="1">
    <citation type="submission" date="2023-03" db="EMBL/GenBank/DDBJ databases">
        <title>Genome insight into feeding habits of ladybird beetles.</title>
        <authorList>
            <person name="Li H.-S."/>
            <person name="Huang Y.-H."/>
            <person name="Pang H."/>
        </authorList>
    </citation>
    <scope>NUCLEOTIDE SEQUENCE [LARGE SCALE GENOMIC DNA]</scope>
    <source>
        <strain evidence="1">SYSU_2023b</strain>
        <tissue evidence="1">Whole body</tissue>
    </source>
</reference>
<keyword evidence="2" id="KW-1185">Reference proteome</keyword>
<dbReference type="Proteomes" id="UP001431783">
    <property type="component" value="Unassembled WGS sequence"/>
</dbReference>
<proteinExistence type="predicted"/>
<sequence>MSTDLPYRIPRRYNYQNPNFLQSISRWLFAKHINNNVSSFTLCDNFYSHNCAHPNTNHRGNYFTLARQSTIAKITHYVVGSSHTCFACLESGLENRRFDTTSLEANSIASQKSSIETDRLSAVHKLLKCNYLPL</sequence>